<feature type="non-terminal residue" evidence="2">
    <location>
        <position position="78"/>
    </location>
</feature>
<protein>
    <submittedName>
        <fullName evidence="2">Uncharacterized protein</fullName>
    </submittedName>
</protein>
<dbReference type="Proteomes" id="UP001331761">
    <property type="component" value="Unassembled WGS sequence"/>
</dbReference>
<evidence type="ECO:0000313" key="2">
    <source>
        <dbReference type="EMBL" id="KAK5970727.1"/>
    </source>
</evidence>
<proteinExistence type="predicted"/>
<evidence type="ECO:0000313" key="3">
    <source>
        <dbReference type="Proteomes" id="UP001331761"/>
    </source>
</evidence>
<sequence>MAVNAGQAMPVPCQENAVEEAPTAGENQKDSAVVEAVTQTAGDTGEGHSLAATLVEQDEAAGDREASTAGGMSAGTVD</sequence>
<reference evidence="2 3" key="1">
    <citation type="submission" date="2019-10" db="EMBL/GenBank/DDBJ databases">
        <title>Assembly and Annotation for the nematode Trichostrongylus colubriformis.</title>
        <authorList>
            <person name="Martin J."/>
        </authorList>
    </citation>
    <scope>NUCLEOTIDE SEQUENCE [LARGE SCALE GENOMIC DNA]</scope>
    <source>
        <strain evidence="2">G859</strain>
        <tissue evidence="2">Whole worm</tissue>
    </source>
</reference>
<keyword evidence="3" id="KW-1185">Reference proteome</keyword>
<dbReference type="AlphaFoldDB" id="A0AAN8IIL8"/>
<evidence type="ECO:0000256" key="1">
    <source>
        <dbReference type="SAM" id="MobiDB-lite"/>
    </source>
</evidence>
<gene>
    <name evidence="2" type="ORF">GCK32_020301</name>
</gene>
<accession>A0AAN8IIL8</accession>
<organism evidence="2 3">
    <name type="scientific">Trichostrongylus colubriformis</name>
    <name type="common">Black scour worm</name>
    <dbReference type="NCBI Taxonomy" id="6319"/>
    <lineage>
        <taxon>Eukaryota</taxon>
        <taxon>Metazoa</taxon>
        <taxon>Ecdysozoa</taxon>
        <taxon>Nematoda</taxon>
        <taxon>Chromadorea</taxon>
        <taxon>Rhabditida</taxon>
        <taxon>Rhabditina</taxon>
        <taxon>Rhabditomorpha</taxon>
        <taxon>Strongyloidea</taxon>
        <taxon>Trichostrongylidae</taxon>
        <taxon>Trichostrongylus</taxon>
    </lineage>
</organism>
<name>A0AAN8IIL8_TRICO</name>
<dbReference type="EMBL" id="WIXE01018668">
    <property type="protein sequence ID" value="KAK5970727.1"/>
    <property type="molecule type" value="Genomic_DNA"/>
</dbReference>
<feature type="region of interest" description="Disordered" evidence="1">
    <location>
        <begin position="58"/>
        <end position="78"/>
    </location>
</feature>
<comment type="caution">
    <text evidence="2">The sequence shown here is derived from an EMBL/GenBank/DDBJ whole genome shotgun (WGS) entry which is preliminary data.</text>
</comment>